<name>A0A2N9JFF6_9ACTN</name>
<gene>
    <name evidence="1" type="ORF">MPLG2_1820</name>
</gene>
<accession>A0A2N9JFF6</accession>
<evidence type="ECO:0000313" key="1">
    <source>
        <dbReference type="EMBL" id="SPD86850.1"/>
    </source>
</evidence>
<reference evidence="1 2" key="1">
    <citation type="submission" date="2018-02" db="EMBL/GenBank/DDBJ databases">
        <authorList>
            <person name="Cohen D.B."/>
            <person name="Kent A.D."/>
        </authorList>
    </citation>
    <scope>NUCLEOTIDE SEQUENCE [LARGE SCALE GENOMIC DNA]</scope>
    <source>
        <strain evidence="1">1</strain>
    </source>
</reference>
<organism evidence="1 2">
    <name type="scientific">Micropruina glycogenica</name>
    <dbReference type="NCBI Taxonomy" id="75385"/>
    <lineage>
        <taxon>Bacteria</taxon>
        <taxon>Bacillati</taxon>
        <taxon>Actinomycetota</taxon>
        <taxon>Actinomycetes</taxon>
        <taxon>Propionibacteriales</taxon>
        <taxon>Nocardioidaceae</taxon>
        <taxon>Micropruina</taxon>
    </lineage>
</organism>
<evidence type="ECO:0000313" key="2">
    <source>
        <dbReference type="Proteomes" id="UP000238164"/>
    </source>
</evidence>
<protein>
    <submittedName>
        <fullName evidence="1">Uncharacterized protein</fullName>
    </submittedName>
</protein>
<dbReference type="KEGG" id="mgg:MPLG2_1820"/>
<keyword evidence="2" id="KW-1185">Reference proteome</keyword>
<dbReference type="AlphaFoldDB" id="A0A2N9JFF6"/>
<dbReference type="EMBL" id="LT985188">
    <property type="protein sequence ID" value="SPD86850.1"/>
    <property type="molecule type" value="Genomic_DNA"/>
</dbReference>
<sequence length="282" mass="30600">MSAVKARLGNVRLVRLSASRPELVPSGVHHRSMANGRVRCLFCYEDSGDNLVASSEHLLSRPVAAAFGIDRRSSVARVDGDVEEIRWMQLNGIKRRCVCTRCNNGWMNRLEHSMAGIATWISGPIGEPIGAARALDLRNWALKTHMLLCFIEGNAGRFGEDTFTGEYVVPPVTPAKALYKGDHNALAHCVVGVTRSTSRTDFAWSFGTPSVTAPGGVKGHPRFAPVSIVTVGSLQLWVVVPLLPARVTMPAGVQVCRAGLRPDELARTGHPMNLGLVRVDFE</sequence>
<proteinExistence type="predicted"/>
<dbReference type="Proteomes" id="UP000238164">
    <property type="component" value="Chromosome 1"/>
</dbReference>